<reference evidence="1 2" key="1">
    <citation type="submission" date="2019-04" db="EMBL/GenBank/DDBJ databases">
        <title>Annotation for the trematode Fasciola gigantica.</title>
        <authorList>
            <person name="Choi Y.-J."/>
        </authorList>
    </citation>
    <scope>NUCLEOTIDE SEQUENCE [LARGE SCALE GENOMIC DNA]</scope>
    <source>
        <strain evidence="1">Uganda_cow_1</strain>
    </source>
</reference>
<dbReference type="EMBL" id="SUNJ01003404">
    <property type="protein sequence ID" value="TPP65289.1"/>
    <property type="molecule type" value="Genomic_DNA"/>
</dbReference>
<evidence type="ECO:0000313" key="1">
    <source>
        <dbReference type="EMBL" id="TPP65289.1"/>
    </source>
</evidence>
<proteinExistence type="predicted"/>
<evidence type="ECO:0000313" key="2">
    <source>
        <dbReference type="Proteomes" id="UP000316759"/>
    </source>
</evidence>
<feature type="non-terminal residue" evidence="1">
    <location>
        <position position="1"/>
    </location>
</feature>
<gene>
    <name evidence="1" type="ORF">FGIG_12336</name>
</gene>
<organism evidence="1 2">
    <name type="scientific">Fasciola gigantica</name>
    <name type="common">Giant liver fluke</name>
    <dbReference type="NCBI Taxonomy" id="46835"/>
    <lineage>
        <taxon>Eukaryota</taxon>
        <taxon>Metazoa</taxon>
        <taxon>Spiralia</taxon>
        <taxon>Lophotrochozoa</taxon>
        <taxon>Platyhelminthes</taxon>
        <taxon>Trematoda</taxon>
        <taxon>Digenea</taxon>
        <taxon>Plagiorchiida</taxon>
        <taxon>Echinostomata</taxon>
        <taxon>Echinostomatoidea</taxon>
        <taxon>Fasciolidae</taxon>
        <taxon>Fasciola</taxon>
    </lineage>
</organism>
<accession>A0A504YXC8</accession>
<keyword evidence="2" id="KW-1185">Reference proteome</keyword>
<sequence length="752" mass="82448">REIWSEERRESDSVTVDSVLSSAAVPSTIPTASVPVDRSVQMVDMNVCRTFRPSTLVDASMCLNMSDAYESIQSAISLLKLDHVDVETATDLAFVVDASIQTDEGIRSETVLRKEETVKEISEKVVEGTSEDYLEIAEQPEKDGTKKGVQALETYDTSCRTSMSPMLVDSVSSTLITSARQPVLVDESMQFGVFVAMSPVVGSNVGVLSQYVTTILDEESYIIAPPTEPRKALLSTVDFGTQWERTYTMESDISEPAKFTSDCGVQTSVSLALCEAESLIVRDFPVHGVRIDSQMESHSGQRIGVSELISVNVQTEREYAEPVGSVLVDATTVTVSVSTTDSWVQVDDSLMPSVFKGGVERPFYAILDNYSSASTGDMIYAKAKDVHDGVDVSDKILGADKVDVQLTSDRQVSRTQMCSSHVQFVKPRKPTSTQTVEPSLYGYEESGTEERMRLDTVVRDRKETTTQTRDTLIPLLEASQHVLLQPVGGIVRETGTLSKLVDSSIQTSGEEAIAEFVSDKTSEETRYQVAKYTKVNMLDCESAALLRLSDRTVQTTCSGLPLISASSDSIIAHVDRKLRMTEVSISYVSTPVAPVLVTTMTSTIEGQSRSEGAEDGGMVRTNNVATMTDREERERKEILATVEKDKLYDQKSRAVQADTLGMRTIEASQHVLLEAKSDVSQTVMVDSVCWSSAAVHIDESDSVDVSLDRRVRLTDVSVSYCVRLPIRWTRLAKRGSLGEDIATGVFGHRSRL</sequence>
<protein>
    <submittedName>
        <fullName evidence="1">Uncharacterized protein</fullName>
    </submittedName>
</protein>
<dbReference type="AlphaFoldDB" id="A0A504YXC8"/>
<name>A0A504YXC8_FASGI</name>
<comment type="caution">
    <text evidence="1">The sequence shown here is derived from an EMBL/GenBank/DDBJ whole genome shotgun (WGS) entry which is preliminary data.</text>
</comment>
<dbReference type="Proteomes" id="UP000316759">
    <property type="component" value="Unassembled WGS sequence"/>
</dbReference>